<keyword evidence="7" id="KW-0804">Transcription</keyword>
<dbReference type="NCBIfam" id="TIGR01950">
    <property type="entry name" value="SoxR"/>
    <property type="match status" value="1"/>
</dbReference>
<dbReference type="Proteomes" id="UP001499993">
    <property type="component" value="Unassembled WGS sequence"/>
</dbReference>
<organism evidence="10 11">
    <name type="scientific">Streptomonospora halophila</name>
    <dbReference type="NCBI Taxonomy" id="427369"/>
    <lineage>
        <taxon>Bacteria</taxon>
        <taxon>Bacillati</taxon>
        <taxon>Actinomycetota</taxon>
        <taxon>Actinomycetes</taxon>
        <taxon>Streptosporangiales</taxon>
        <taxon>Nocardiopsidaceae</taxon>
        <taxon>Streptomonospora</taxon>
    </lineage>
</organism>
<evidence type="ECO:0000256" key="2">
    <source>
        <dbReference type="ARBA" id="ARBA00022723"/>
    </source>
</evidence>
<dbReference type="PANTHER" id="PTHR30204:SF0">
    <property type="entry name" value="REDOX-SENSITIVE TRANSCRIPTIONAL ACTIVATOR SOXR"/>
    <property type="match status" value="1"/>
</dbReference>
<dbReference type="PANTHER" id="PTHR30204">
    <property type="entry name" value="REDOX-CYCLING DRUG-SENSING TRANSCRIPTIONAL ACTIVATOR SOXR"/>
    <property type="match status" value="1"/>
</dbReference>
<feature type="compositionally biased region" description="Low complexity" evidence="8">
    <location>
        <begin position="157"/>
        <end position="169"/>
    </location>
</feature>
<dbReference type="RefSeq" id="WP_345556197.1">
    <property type="nucleotide sequence ID" value="NZ_BAABIK010000007.1"/>
</dbReference>
<reference evidence="11" key="1">
    <citation type="journal article" date="2019" name="Int. J. Syst. Evol. Microbiol.">
        <title>The Global Catalogue of Microorganisms (GCM) 10K type strain sequencing project: providing services to taxonomists for standard genome sequencing and annotation.</title>
        <authorList>
            <consortium name="The Broad Institute Genomics Platform"/>
            <consortium name="The Broad Institute Genome Sequencing Center for Infectious Disease"/>
            <person name="Wu L."/>
            <person name="Ma J."/>
        </authorList>
    </citation>
    <scope>NUCLEOTIDE SEQUENCE [LARGE SCALE GENOMIC DNA]</scope>
    <source>
        <strain evidence="11">JCM 18123</strain>
    </source>
</reference>
<dbReference type="InterPro" id="IPR015358">
    <property type="entry name" value="Tscrpt_reg_MerR_DNA-bd"/>
</dbReference>
<proteinExistence type="predicted"/>
<accession>A0ABP9GC85</accession>
<dbReference type="PRINTS" id="PR00040">
    <property type="entry name" value="HTHMERR"/>
</dbReference>
<name>A0ABP9GC85_9ACTN</name>
<keyword evidence="4" id="KW-0411">Iron-sulfur</keyword>
<comment type="caution">
    <text evidence="10">The sequence shown here is derived from an EMBL/GenBank/DDBJ whole genome shotgun (WGS) entry which is preliminary data.</text>
</comment>
<dbReference type="InterPro" id="IPR047057">
    <property type="entry name" value="MerR_fam"/>
</dbReference>
<evidence type="ECO:0000256" key="5">
    <source>
        <dbReference type="ARBA" id="ARBA00023015"/>
    </source>
</evidence>
<evidence type="ECO:0000256" key="1">
    <source>
        <dbReference type="ARBA" id="ARBA00022714"/>
    </source>
</evidence>
<evidence type="ECO:0000256" key="3">
    <source>
        <dbReference type="ARBA" id="ARBA00023004"/>
    </source>
</evidence>
<dbReference type="SUPFAM" id="SSF46955">
    <property type="entry name" value="Putative DNA-binding domain"/>
    <property type="match status" value="1"/>
</dbReference>
<dbReference type="InterPro" id="IPR000551">
    <property type="entry name" value="MerR-type_HTH_dom"/>
</dbReference>
<evidence type="ECO:0000256" key="7">
    <source>
        <dbReference type="ARBA" id="ARBA00023163"/>
    </source>
</evidence>
<feature type="domain" description="HTH merR-type" evidence="9">
    <location>
        <begin position="11"/>
        <end position="79"/>
    </location>
</feature>
<dbReference type="PROSITE" id="PS50937">
    <property type="entry name" value="HTH_MERR_2"/>
    <property type="match status" value="1"/>
</dbReference>
<feature type="region of interest" description="Disordered" evidence="8">
    <location>
        <begin position="136"/>
        <end position="169"/>
    </location>
</feature>
<keyword evidence="6" id="KW-0238">DNA-binding</keyword>
<evidence type="ECO:0000313" key="10">
    <source>
        <dbReference type="EMBL" id="GAA4937133.1"/>
    </source>
</evidence>
<dbReference type="InterPro" id="IPR009061">
    <property type="entry name" value="DNA-bd_dom_put_sf"/>
</dbReference>
<evidence type="ECO:0000313" key="11">
    <source>
        <dbReference type="Proteomes" id="UP001499993"/>
    </source>
</evidence>
<dbReference type="Pfam" id="PF09278">
    <property type="entry name" value="MerR-DNA-bind"/>
    <property type="match status" value="1"/>
</dbReference>
<dbReference type="Pfam" id="PF00376">
    <property type="entry name" value="MerR"/>
    <property type="match status" value="1"/>
</dbReference>
<evidence type="ECO:0000259" key="9">
    <source>
        <dbReference type="PROSITE" id="PS50937"/>
    </source>
</evidence>
<evidence type="ECO:0000256" key="4">
    <source>
        <dbReference type="ARBA" id="ARBA00023014"/>
    </source>
</evidence>
<evidence type="ECO:0000256" key="8">
    <source>
        <dbReference type="SAM" id="MobiDB-lite"/>
    </source>
</evidence>
<dbReference type="InterPro" id="IPR010211">
    <property type="entry name" value="Redox-sen_tscrpt-act_SoxR"/>
</dbReference>
<keyword evidence="11" id="KW-1185">Reference proteome</keyword>
<keyword evidence="3" id="KW-0408">Iron</keyword>
<sequence length="169" mass="18850">MTVGPSWKAKELTVGQLAQRSGVAVSALHFYERKGLITSRRTAGNQRRYRRDTLRRVAFVRVAQRVGIPLADIAEALATLPEARTPTREDWARLSQLWRDRLQERINQLERLRDDLTDCIGCGCLSLERCVLSNPHDRLAAQGPGPRRLLTPEAREGGPAAAEAGQECP</sequence>
<dbReference type="PROSITE" id="PS00552">
    <property type="entry name" value="HTH_MERR_1"/>
    <property type="match status" value="1"/>
</dbReference>
<protein>
    <submittedName>
        <fullName evidence="10">Redox-sensitive transcriptional activator SoxR</fullName>
    </submittedName>
</protein>
<dbReference type="EMBL" id="BAABIK010000007">
    <property type="protein sequence ID" value="GAA4937133.1"/>
    <property type="molecule type" value="Genomic_DNA"/>
</dbReference>
<keyword evidence="1" id="KW-0001">2Fe-2S</keyword>
<dbReference type="SMART" id="SM00422">
    <property type="entry name" value="HTH_MERR"/>
    <property type="match status" value="1"/>
</dbReference>
<keyword evidence="2" id="KW-0479">Metal-binding</keyword>
<keyword evidence="5" id="KW-0805">Transcription regulation</keyword>
<gene>
    <name evidence="10" type="primary">soxR</name>
    <name evidence="10" type="ORF">GCM10023224_17660</name>
</gene>
<evidence type="ECO:0000256" key="6">
    <source>
        <dbReference type="ARBA" id="ARBA00023125"/>
    </source>
</evidence>
<dbReference type="Gene3D" id="1.10.1660.10">
    <property type="match status" value="1"/>
</dbReference>
<dbReference type="CDD" id="cd01110">
    <property type="entry name" value="HTH_SoxR"/>
    <property type="match status" value="1"/>
</dbReference>